<keyword evidence="11 13" id="KW-0472">Membrane</keyword>
<evidence type="ECO:0000256" key="9">
    <source>
        <dbReference type="ARBA" id="ARBA00022989"/>
    </source>
</evidence>
<evidence type="ECO:0000256" key="12">
    <source>
        <dbReference type="ARBA" id="ARBA00023310"/>
    </source>
</evidence>
<dbReference type="InterPro" id="IPR023011">
    <property type="entry name" value="ATP_synth_F0_asu_AS"/>
</dbReference>
<evidence type="ECO:0000256" key="11">
    <source>
        <dbReference type="ARBA" id="ARBA00023136"/>
    </source>
</evidence>
<dbReference type="PANTHER" id="PTHR42823">
    <property type="entry name" value="ATP SYNTHASE SUBUNIT A, CHLOROPLASTIC"/>
    <property type="match status" value="1"/>
</dbReference>
<evidence type="ECO:0000256" key="13">
    <source>
        <dbReference type="HAMAP-Rule" id="MF_01393"/>
    </source>
</evidence>
<dbReference type="KEGG" id="hmr:Hipma_0848"/>
<dbReference type="RefSeq" id="WP_013681859.1">
    <property type="nucleotide sequence ID" value="NC_015318.1"/>
</dbReference>
<evidence type="ECO:0000256" key="14">
    <source>
        <dbReference type="RuleBase" id="RU000483"/>
    </source>
</evidence>
<dbReference type="FunCoup" id="F2LVN4">
    <property type="interactions" value="290"/>
</dbReference>
<keyword evidence="7 13" id="KW-0812">Transmembrane</keyword>
<reference evidence="15 16" key="1">
    <citation type="journal article" date="2011" name="Stand. Genomic Sci.">
        <title>Complete genome sequence of the thermophilic sulfur-reducer Hippea maritima type strain (MH(2)).</title>
        <authorList>
            <person name="Huntemann M."/>
            <person name="Lu M."/>
            <person name="Nolan M."/>
            <person name="Lapidus A."/>
            <person name="Lucas S."/>
            <person name="Hammon N."/>
            <person name="Deshpande S."/>
            <person name="Cheng J.F."/>
            <person name="Tapia R."/>
            <person name="Han C."/>
            <person name="Goodwin L."/>
            <person name="Pitluck S."/>
            <person name="Liolios K."/>
            <person name="Pagani I."/>
            <person name="Ivanova N."/>
            <person name="Ovchinikova G."/>
            <person name="Pati A."/>
            <person name="Chen A."/>
            <person name="Palaniappan K."/>
            <person name="Land M."/>
            <person name="Hauser L."/>
            <person name="Jeffries C.D."/>
            <person name="Detter J.C."/>
            <person name="Brambilla E.M."/>
            <person name="Rohde M."/>
            <person name="Spring S."/>
            <person name="Goker M."/>
            <person name="Woyke T."/>
            <person name="Bristow J."/>
            <person name="Eisen J.A."/>
            <person name="Markowitz V."/>
            <person name="Hugenholtz P."/>
            <person name="Kyrpides N.C."/>
            <person name="Klenk H.P."/>
            <person name="Mavromatis K."/>
        </authorList>
    </citation>
    <scope>NUCLEOTIDE SEQUENCE [LARGE SCALE GENOMIC DNA]</scope>
    <source>
        <strain evidence="16">ATCC 700847 / DSM 10411 / MH2</strain>
    </source>
</reference>
<comment type="subunit">
    <text evidence="13">F-type ATPases have 2 components, CF(1) - the catalytic core - and CF(0) - the membrane proton channel. CF(1) has five subunits: alpha(3), beta(3), gamma(1), delta(1), epsilon(1). CF(0) has three main subunits: a(1), b(2) and c(9-12). The alpha and beta chains form an alternating ring which encloses part of the gamma chain. CF(1) is attached to CF(0) by a central stalk formed by the gamma and epsilon chains, while a peripheral stalk is formed by the delta and b chains.</text>
</comment>
<evidence type="ECO:0000256" key="7">
    <source>
        <dbReference type="ARBA" id="ARBA00022692"/>
    </source>
</evidence>
<dbReference type="GO" id="GO:0042777">
    <property type="term" value="P:proton motive force-driven plasma membrane ATP synthesis"/>
    <property type="evidence" value="ECO:0007669"/>
    <property type="project" value="TreeGrafter"/>
</dbReference>
<accession>F2LVN4</accession>
<sequence length="222" mass="24989">MEAPSFLDFIIHVTGLPGYLVFSWFMILVIISLALIVRSSLKLMPEGIQNVAESVVYGIYSFVEDILGKEETPKHFPLLATLAIVIFFYNIVELIPGFIPPTSNLNTTLSMALIVFLYYQFLGFKRHGIKYIKHFMGPVWWLVPLILPIEIIGHFARIVSLSVRLFGNIFGDDLLLAVVFFLAPWLVPLPVMALVLLAASIQAFIFFLLSTLYIADAINEAH</sequence>
<dbReference type="EMBL" id="CP002606">
    <property type="protein sequence ID" value="AEA33818.1"/>
    <property type="molecule type" value="Genomic_DNA"/>
</dbReference>
<feature type="transmembrane region" description="Helical" evidence="13">
    <location>
        <begin position="16"/>
        <end position="37"/>
    </location>
</feature>
<evidence type="ECO:0000256" key="1">
    <source>
        <dbReference type="ARBA" id="ARBA00004141"/>
    </source>
</evidence>
<dbReference type="FunFam" id="1.20.120.220:FF:000006">
    <property type="entry name" value="ATP synthase subunit a"/>
    <property type="match status" value="1"/>
</dbReference>
<dbReference type="HOGENOM" id="CLU_041018_2_2_7"/>
<dbReference type="AlphaFoldDB" id="F2LVN4"/>
<keyword evidence="4 13" id="KW-1003">Cell membrane</keyword>
<gene>
    <name evidence="13" type="primary">atpB</name>
    <name evidence="15" type="ordered locus">Hipma_0848</name>
</gene>
<feature type="transmembrane region" description="Helical" evidence="13">
    <location>
        <begin position="76"/>
        <end position="99"/>
    </location>
</feature>
<keyword evidence="10 13" id="KW-0406">Ion transport</keyword>
<dbReference type="STRING" id="760142.Hipma_0848"/>
<dbReference type="GO" id="GO:0045259">
    <property type="term" value="C:proton-transporting ATP synthase complex"/>
    <property type="evidence" value="ECO:0007669"/>
    <property type="project" value="UniProtKB-KW"/>
</dbReference>
<feature type="transmembrane region" description="Helical" evidence="13">
    <location>
        <begin position="135"/>
        <end position="159"/>
    </location>
</feature>
<comment type="function">
    <text evidence="13 14">Key component of the proton channel; it plays a direct role in the translocation of protons across the membrane.</text>
</comment>
<evidence type="ECO:0000256" key="8">
    <source>
        <dbReference type="ARBA" id="ARBA00022781"/>
    </source>
</evidence>
<dbReference type="NCBIfam" id="TIGR01131">
    <property type="entry name" value="ATP_synt_6_or_A"/>
    <property type="match status" value="1"/>
</dbReference>
<evidence type="ECO:0000256" key="3">
    <source>
        <dbReference type="ARBA" id="ARBA00022448"/>
    </source>
</evidence>
<dbReference type="Pfam" id="PF00119">
    <property type="entry name" value="ATP-synt_A"/>
    <property type="match status" value="1"/>
</dbReference>
<dbReference type="eggNOG" id="COG0356">
    <property type="taxonomic scope" value="Bacteria"/>
</dbReference>
<organism evidence="15 16">
    <name type="scientific">Hippea maritima (strain ATCC 700847 / DSM 10411 / MH2)</name>
    <dbReference type="NCBI Taxonomy" id="760142"/>
    <lineage>
        <taxon>Bacteria</taxon>
        <taxon>Pseudomonadati</taxon>
        <taxon>Campylobacterota</taxon>
        <taxon>Desulfurellia</taxon>
        <taxon>Desulfurellales</taxon>
        <taxon>Hippeaceae</taxon>
        <taxon>Hippea</taxon>
    </lineage>
</organism>
<evidence type="ECO:0000313" key="15">
    <source>
        <dbReference type="EMBL" id="AEA33818.1"/>
    </source>
</evidence>
<evidence type="ECO:0000256" key="10">
    <source>
        <dbReference type="ARBA" id="ARBA00023065"/>
    </source>
</evidence>
<feature type="transmembrane region" description="Helical" evidence="13">
    <location>
        <begin position="105"/>
        <end position="123"/>
    </location>
</feature>
<dbReference type="GO" id="GO:0005886">
    <property type="term" value="C:plasma membrane"/>
    <property type="evidence" value="ECO:0007669"/>
    <property type="project" value="UniProtKB-SubCell"/>
</dbReference>
<keyword evidence="16" id="KW-1185">Reference proteome</keyword>
<comment type="subcellular location">
    <subcellularLocation>
        <location evidence="13">Cell inner membrane</location>
        <topology evidence="13">Multi-pass membrane protein</topology>
    </subcellularLocation>
    <subcellularLocation>
        <location evidence="14">Cell membrane</location>
        <topology evidence="14">Multi-pass membrane protein</topology>
    </subcellularLocation>
    <subcellularLocation>
        <location evidence="1">Membrane</location>
        <topology evidence="1">Multi-pass membrane protein</topology>
    </subcellularLocation>
</comment>
<evidence type="ECO:0000256" key="6">
    <source>
        <dbReference type="ARBA" id="ARBA00022547"/>
    </source>
</evidence>
<dbReference type="InterPro" id="IPR045082">
    <property type="entry name" value="ATP_syn_F0_a_bact/chloroplast"/>
</dbReference>
<name>F2LVN4_HIPMA</name>
<keyword evidence="12 13" id="KW-0066">ATP synthesis</keyword>
<dbReference type="InterPro" id="IPR000568">
    <property type="entry name" value="ATP_synth_F0_asu"/>
</dbReference>
<dbReference type="CDD" id="cd00310">
    <property type="entry name" value="ATP-synt_Fo_a_6"/>
    <property type="match status" value="1"/>
</dbReference>
<dbReference type="Proteomes" id="UP000008139">
    <property type="component" value="Chromosome"/>
</dbReference>
<keyword evidence="6 13" id="KW-0138">CF(0)</keyword>
<dbReference type="OrthoDB" id="9789241at2"/>
<keyword evidence="3 13" id="KW-0813">Transport</keyword>
<evidence type="ECO:0000256" key="5">
    <source>
        <dbReference type="ARBA" id="ARBA00022519"/>
    </source>
</evidence>
<comment type="similarity">
    <text evidence="2 13 14">Belongs to the ATPase A chain family.</text>
</comment>
<proteinExistence type="inferred from homology"/>
<protein>
    <recommendedName>
        <fullName evidence="13 14">ATP synthase subunit a</fullName>
    </recommendedName>
    <alternativeName>
        <fullName evidence="13">ATP synthase F0 sector subunit a</fullName>
    </alternativeName>
    <alternativeName>
        <fullName evidence="13">F-ATPase subunit 6</fullName>
    </alternativeName>
</protein>
<feature type="transmembrane region" description="Helical" evidence="13">
    <location>
        <begin position="194"/>
        <end position="215"/>
    </location>
</feature>
<dbReference type="SUPFAM" id="SSF81336">
    <property type="entry name" value="F1F0 ATP synthase subunit A"/>
    <property type="match status" value="1"/>
</dbReference>
<dbReference type="Gene3D" id="1.20.120.220">
    <property type="entry name" value="ATP synthase, F0 complex, subunit A"/>
    <property type="match status" value="1"/>
</dbReference>
<reference evidence="16" key="2">
    <citation type="submission" date="2011-03" db="EMBL/GenBank/DDBJ databases">
        <title>The complete genome of Hippea maritima DSM 10411.</title>
        <authorList>
            <consortium name="US DOE Joint Genome Institute (JGI-PGF)"/>
            <person name="Lucas S."/>
            <person name="Copeland A."/>
            <person name="Lapidus A."/>
            <person name="Bruce D."/>
            <person name="Goodwin L."/>
            <person name="Pitluck S."/>
            <person name="Peters L."/>
            <person name="Kyrpides N."/>
            <person name="Mavromatis K."/>
            <person name="Pagani I."/>
            <person name="Ivanova N."/>
            <person name="Mikhailova N."/>
            <person name="Lu M."/>
            <person name="Detter J.C."/>
            <person name="Tapia R."/>
            <person name="Han C."/>
            <person name="Land M."/>
            <person name="Hauser L."/>
            <person name="Markowitz V."/>
            <person name="Cheng J.-F."/>
            <person name="Hugenholtz P."/>
            <person name="Woyke T."/>
            <person name="Wu D."/>
            <person name="Spring S."/>
            <person name="Schroeder M."/>
            <person name="Brambilla E."/>
            <person name="Klenk H.-P."/>
            <person name="Eisen J.A."/>
        </authorList>
    </citation>
    <scope>NUCLEOTIDE SEQUENCE [LARGE SCALE GENOMIC DNA]</scope>
    <source>
        <strain evidence="16">ATCC 700847 / DSM 10411 / MH2</strain>
    </source>
</reference>
<keyword evidence="9 13" id="KW-1133">Transmembrane helix</keyword>
<evidence type="ECO:0000313" key="16">
    <source>
        <dbReference type="Proteomes" id="UP000008139"/>
    </source>
</evidence>
<dbReference type="PRINTS" id="PR00123">
    <property type="entry name" value="ATPASEA"/>
</dbReference>
<evidence type="ECO:0000256" key="4">
    <source>
        <dbReference type="ARBA" id="ARBA00022475"/>
    </source>
</evidence>
<dbReference type="PROSITE" id="PS00449">
    <property type="entry name" value="ATPASE_A"/>
    <property type="match status" value="1"/>
</dbReference>
<dbReference type="InParanoid" id="F2LVN4"/>
<dbReference type="GO" id="GO:0046933">
    <property type="term" value="F:proton-transporting ATP synthase activity, rotational mechanism"/>
    <property type="evidence" value="ECO:0007669"/>
    <property type="project" value="UniProtKB-UniRule"/>
</dbReference>
<keyword evidence="5 13" id="KW-0997">Cell inner membrane</keyword>
<dbReference type="InterPro" id="IPR035908">
    <property type="entry name" value="F0_ATP_A_sf"/>
</dbReference>
<dbReference type="HAMAP" id="MF_01393">
    <property type="entry name" value="ATP_synth_a_bact"/>
    <property type="match status" value="1"/>
</dbReference>
<dbReference type="PANTHER" id="PTHR42823:SF3">
    <property type="entry name" value="ATP SYNTHASE SUBUNIT A, CHLOROPLASTIC"/>
    <property type="match status" value="1"/>
</dbReference>
<evidence type="ECO:0000256" key="2">
    <source>
        <dbReference type="ARBA" id="ARBA00006810"/>
    </source>
</evidence>
<feature type="transmembrane region" description="Helical" evidence="13">
    <location>
        <begin position="165"/>
        <end position="187"/>
    </location>
</feature>
<keyword evidence="8 13" id="KW-0375">Hydrogen ion transport</keyword>